<reference evidence="2" key="2">
    <citation type="submission" date="2020-09" db="EMBL/GenBank/DDBJ databases">
        <authorList>
            <person name="Sun Q."/>
            <person name="Ohkuma M."/>
        </authorList>
    </citation>
    <scope>NUCLEOTIDE SEQUENCE</scope>
    <source>
        <strain evidence="2">JCM 3131</strain>
    </source>
</reference>
<dbReference type="Gene3D" id="3.40.630.30">
    <property type="match status" value="1"/>
</dbReference>
<evidence type="ECO:0000313" key="2">
    <source>
        <dbReference type="EMBL" id="GGQ82349.1"/>
    </source>
</evidence>
<name>A0A918EYW6_9ACTN</name>
<gene>
    <name evidence="2" type="ORF">GCM10010145_60120</name>
</gene>
<feature type="domain" description="N-acetyltransferase" evidence="1">
    <location>
        <begin position="138"/>
        <end position="282"/>
    </location>
</feature>
<dbReference type="InterPro" id="IPR016181">
    <property type="entry name" value="Acyl_CoA_acyltransferase"/>
</dbReference>
<reference evidence="2" key="1">
    <citation type="journal article" date="2014" name="Int. J. Syst. Evol. Microbiol.">
        <title>Complete genome sequence of Corynebacterium casei LMG S-19264T (=DSM 44701T), isolated from a smear-ripened cheese.</title>
        <authorList>
            <consortium name="US DOE Joint Genome Institute (JGI-PGF)"/>
            <person name="Walter F."/>
            <person name="Albersmeier A."/>
            <person name="Kalinowski J."/>
            <person name="Ruckert C."/>
        </authorList>
    </citation>
    <scope>NUCLEOTIDE SEQUENCE</scope>
    <source>
        <strain evidence="2">JCM 3131</strain>
    </source>
</reference>
<dbReference type="Pfam" id="PF00583">
    <property type="entry name" value="Acetyltransf_1"/>
    <property type="match status" value="1"/>
</dbReference>
<evidence type="ECO:0000313" key="3">
    <source>
        <dbReference type="Proteomes" id="UP000620156"/>
    </source>
</evidence>
<dbReference type="GO" id="GO:0016747">
    <property type="term" value="F:acyltransferase activity, transferring groups other than amino-acyl groups"/>
    <property type="evidence" value="ECO:0007669"/>
    <property type="project" value="InterPro"/>
</dbReference>
<dbReference type="AlphaFoldDB" id="A0A918EYW6"/>
<dbReference type="RefSeq" id="WP_229821364.1">
    <property type="nucleotide sequence ID" value="NZ_BMQK01000019.1"/>
</dbReference>
<accession>A0A918EYW6</accession>
<sequence>MKSHENPLFCDIALGERIERAETDFIAAGSEAALRRLGGDDGFVIRLAGGVACRTEAGSPLNKVAGLGFAGVPGADELDAVERRFADAGAPVQVELAHLADPEVGAMLTARGYRLVGFENVLGRPLGGVPSEAVPSGIDVRHSDDTDFGQWVDTVVGGFARPDAQGLAPHEEVPRDVLERAVRDLTAAAGMRRYTASVDGAVAGGAGMRITRGIAQLTGAATLPAYRRRGVQSALLATRLAVAAEQGCDLAVVTTQPASQSQQNAQRRGFSLLYTRAILVRP</sequence>
<dbReference type="SUPFAM" id="SSF55729">
    <property type="entry name" value="Acyl-CoA N-acyltransferases (Nat)"/>
    <property type="match status" value="1"/>
</dbReference>
<keyword evidence="3" id="KW-1185">Reference proteome</keyword>
<dbReference type="Proteomes" id="UP000620156">
    <property type="component" value="Unassembled WGS sequence"/>
</dbReference>
<comment type="caution">
    <text evidence="2">The sequence shown here is derived from an EMBL/GenBank/DDBJ whole genome shotgun (WGS) entry which is preliminary data.</text>
</comment>
<organism evidence="2 3">
    <name type="scientific">Streptomyces ruber</name>
    <dbReference type="NCBI Taxonomy" id="83378"/>
    <lineage>
        <taxon>Bacteria</taxon>
        <taxon>Bacillati</taxon>
        <taxon>Actinomycetota</taxon>
        <taxon>Actinomycetes</taxon>
        <taxon>Kitasatosporales</taxon>
        <taxon>Streptomycetaceae</taxon>
        <taxon>Streptomyces</taxon>
    </lineage>
</organism>
<dbReference type="PROSITE" id="PS51186">
    <property type="entry name" value="GNAT"/>
    <property type="match status" value="1"/>
</dbReference>
<evidence type="ECO:0000259" key="1">
    <source>
        <dbReference type="PROSITE" id="PS51186"/>
    </source>
</evidence>
<dbReference type="EMBL" id="BMQK01000019">
    <property type="protein sequence ID" value="GGQ82349.1"/>
    <property type="molecule type" value="Genomic_DNA"/>
</dbReference>
<dbReference type="CDD" id="cd04301">
    <property type="entry name" value="NAT_SF"/>
    <property type="match status" value="1"/>
</dbReference>
<dbReference type="InterPro" id="IPR000182">
    <property type="entry name" value="GNAT_dom"/>
</dbReference>
<protein>
    <submittedName>
        <fullName evidence="2">Hypothetical acetyltransferase, GNAT family protein</fullName>
    </submittedName>
</protein>
<proteinExistence type="predicted"/>